<dbReference type="PANTHER" id="PTHR11071:SF570">
    <property type="entry name" value="PEPTIDYL-PROLYL CIS-TRANS ISOMERASE"/>
    <property type="match status" value="1"/>
</dbReference>
<name>A0A0B2VEX4_TOXCA</name>
<dbReference type="Pfam" id="PF00160">
    <property type="entry name" value="Pro_isomerase"/>
    <property type="match status" value="1"/>
</dbReference>
<evidence type="ECO:0000313" key="4">
    <source>
        <dbReference type="Proteomes" id="UP000031036"/>
    </source>
</evidence>
<keyword evidence="1" id="KW-0697">Rotamase</keyword>
<dbReference type="AlphaFoldDB" id="A0A0B2VEX4"/>
<dbReference type="PROSITE" id="PS50072">
    <property type="entry name" value="CSA_PPIASE_2"/>
    <property type="match status" value="1"/>
</dbReference>
<dbReference type="GO" id="GO:0016018">
    <property type="term" value="F:cyclosporin A binding"/>
    <property type="evidence" value="ECO:0007669"/>
    <property type="project" value="TreeGrafter"/>
</dbReference>
<comment type="similarity">
    <text evidence="1">Belongs to the cyclophilin-type PPIase family.</text>
</comment>
<evidence type="ECO:0000256" key="1">
    <source>
        <dbReference type="RuleBase" id="RU363019"/>
    </source>
</evidence>
<keyword evidence="4" id="KW-1185">Reference proteome</keyword>
<dbReference type="STRING" id="6265.A0A0B2VEX4"/>
<organism evidence="3 4">
    <name type="scientific">Toxocara canis</name>
    <name type="common">Canine roundworm</name>
    <dbReference type="NCBI Taxonomy" id="6265"/>
    <lineage>
        <taxon>Eukaryota</taxon>
        <taxon>Metazoa</taxon>
        <taxon>Ecdysozoa</taxon>
        <taxon>Nematoda</taxon>
        <taxon>Chromadorea</taxon>
        <taxon>Rhabditida</taxon>
        <taxon>Spirurina</taxon>
        <taxon>Ascaridomorpha</taxon>
        <taxon>Ascaridoidea</taxon>
        <taxon>Toxocaridae</taxon>
        <taxon>Toxocara</taxon>
    </lineage>
</organism>
<dbReference type="EC" id="5.2.1.8" evidence="1"/>
<evidence type="ECO:0000313" key="3">
    <source>
        <dbReference type="EMBL" id="KHN79927.1"/>
    </source>
</evidence>
<comment type="caution">
    <text evidence="3">The sequence shown here is derived from an EMBL/GenBank/DDBJ whole genome shotgun (WGS) entry which is preliminary data.</text>
</comment>
<dbReference type="GO" id="GO:0006457">
    <property type="term" value="P:protein folding"/>
    <property type="evidence" value="ECO:0007669"/>
    <property type="project" value="TreeGrafter"/>
</dbReference>
<reference evidence="3 4" key="1">
    <citation type="submission" date="2014-11" db="EMBL/GenBank/DDBJ databases">
        <title>Genetic blueprint of the zoonotic pathogen Toxocara canis.</title>
        <authorList>
            <person name="Zhu X.-Q."/>
            <person name="Korhonen P.K."/>
            <person name="Cai H."/>
            <person name="Young N.D."/>
            <person name="Nejsum P."/>
            <person name="von Samson-Himmelstjerna G."/>
            <person name="Boag P.R."/>
            <person name="Tan P."/>
            <person name="Li Q."/>
            <person name="Min J."/>
            <person name="Yang Y."/>
            <person name="Wang X."/>
            <person name="Fang X."/>
            <person name="Hall R.S."/>
            <person name="Hofmann A."/>
            <person name="Sternberg P.W."/>
            <person name="Jex A.R."/>
            <person name="Gasser R.B."/>
        </authorList>
    </citation>
    <scope>NUCLEOTIDE SEQUENCE [LARGE SCALE GENOMIC DNA]</scope>
    <source>
        <strain evidence="3">PN_DK_2014</strain>
    </source>
</reference>
<dbReference type="OrthoDB" id="193499at2759"/>
<keyword evidence="1 3" id="KW-0413">Isomerase</keyword>
<dbReference type="SUPFAM" id="SSF50891">
    <property type="entry name" value="Cyclophilin-like"/>
    <property type="match status" value="1"/>
</dbReference>
<dbReference type="PRINTS" id="PR00153">
    <property type="entry name" value="CSAPPISMRASE"/>
</dbReference>
<dbReference type="EMBL" id="JPKZ01001803">
    <property type="protein sequence ID" value="KHN79927.1"/>
    <property type="molecule type" value="Genomic_DNA"/>
</dbReference>
<sequence length="207" mass="23861">MRILMWELGLISREQNSRPSKIEQQPTFHYGMAVPVRVFLDLTADGRQLGRLIFELRKDICPKTTENFRVLCTGEKGFGYKGCIFYRIIPGFCACSGDFETNNADRRGGRSIFEEKYFEDENFELRHDSRGILSMDNYGWPDTVSSRFFVTFDEAPWLNDYHVAFGKLVDGWETLKKLESYGTIEGYGVQKGRTTAEIRISDCGELL</sequence>
<comment type="catalytic activity">
    <reaction evidence="1">
        <text>[protein]-peptidylproline (omega=180) = [protein]-peptidylproline (omega=0)</text>
        <dbReference type="Rhea" id="RHEA:16237"/>
        <dbReference type="Rhea" id="RHEA-COMP:10747"/>
        <dbReference type="Rhea" id="RHEA-COMP:10748"/>
        <dbReference type="ChEBI" id="CHEBI:83833"/>
        <dbReference type="ChEBI" id="CHEBI:83834"/>
        <dbReference type="EC" id="5.2.1.8"/>
    </reaction>
</comment>
<proteinExistence type="inferred from homology"/>
<dbReference type="GO" id="GO:0005737">
    <property type="term" value="C:cytoplasm"/>
    <property type="evidence" value="ECO:0007669"/>
    <property type="project" value="TreeGrafter"/>
</dbReference>
<comment type="function">
    <text evidence="1">PPIases accelerate the folding of proteins. It catalyzes the cis-trans isomerization of proline imidic peptide bonds in oligopeptides.</text>
</comment>
<accession>A0A0B2VEX4</accession>
<evidence type="ECO:0000259" key="2">
    <source>
        <dbReference type="PROSITE" id="PS50072"/>
    </source>
</evidence>
<dbReference type="InterPro" id="IPR029000">
    <property type="entry name" value="Cyclophilin-like_dom_sf"/>
</dbReference>
<dbReference type="InterPro" id="IPR002130">
    <property type="entry name" value="Cyclophilin-type_PPIase_dom"/>
</dbReference>
<dbReference type="OMA" id="PTFCACS"/>
<dbReference type="Gene3D" id="2.40.100.10">
    <property type="entry name" value="Cyclophilin-like"/>
    <property type="match status" value="1"/>
</dbReference>
<dbReference type="Proteomes" id="UP000031036">
    <property type="component" value="Unassembled WGS sequence"/>
</dbReference>
<dbReference type="GO" id="GO:0003755">
    <property type="term" value="F:peptidyl-prolyl cis-trans isomerase activity"/>
    <property type="evidence" value="ECO:0007669"/>
    <property type="project" value="UniProtKB-UniRule"/>
</dbReference>
<dbReference type="FunFam" id="2.40.100.10:FF:000076">
    <property type="entry name" value="Peptidyl-prolyl cis-trans isomerase"/>
    <property type="match status" value="1"/>
</dbReference>
<feature type="domain" description="PPIase cyclophilin-type" evidence="2">
    <location>
        <begin position="39"/>
        <end position="205"/>
    </location>
</feature>
<dbReference type="PANTHER" id="PTHR11071">
    <property type="entry name" value="PEPTIDYL-PROLYL CIS-TRANS ISOMERASE"/>
    <property type="match status" value="1"/>
</dbReference>
<protein>
    <recommendedName>
        <fullName evidence="1">Peptidyl-prolyl cis-trans isomerase</fullName>
        <shortName evidence="1">PPIase</shortName>
        <ecNumber evidence="1">5.2.1.8</ecNumber>
    </recommendedName>
</protein>
<gene>
    <name evidence="3" type="primary">CYPA</name>
    <name evidence="3" type="ORF">Tcan_08720</name>
</gene>